<dbReference type="AlphaFoldDB" id="A0A0S4M1L2"/>
<dbReference type="InterPro" id="IPR024704">
    <property type="entry name" value="SMC"/>
</dbReference>
<keyword evidence="1 6" id="KW-0963">Cytoplasm</keyword>
<dbReference type="PANTHER" id="PTHR43977">
    <property type="entry name" value="STRUCTURAL MAINTENANCE OF CHROMOSOMES PROTEIN 3"/>
    <property type="match status" value="1"/>
</dbReference>
<dbReference type="InterPro" id="IPR003395">
    <property type="entry name" value="RecF/RecN/SMC_N"/>
</dbReference>
<dbReference type="GO" id="GO:0007059">
    <property type="term" value="P:chromosome segregation"/>
    <property type="evidence" value="ECO:0007669"/>
    <property type="project" value="UniProtKB-UniRule"/>
</dbReference>
<keyword evidence="10" id="KW-1185">Reference proteome</keyword>
<keyword evidence="3 6" id="KW-0067">ATP-binding</keyword>
<dbReference type="Pfam" id="PF02463">
    <property type="entry name" value="SMC_N"/>
    <property type="match status" value="1"/>
</dbReference>
<feature type="binding site" evidence="6">
    <location>
        <begin position="32"/>
        <end position="39"/>
    </location>
    <ligand>
        <name>ATP</name>
        <dbReference type="ChEBI" id="CHEBI:30616"/>
    </ligand>
</feature>
<comment type="subunit">
    <text evidence="6">Homodimer.</text>
</comment>
<dbReference type="GO" id="GO:0005694">
    <property type="term" value="C:chromosome"/>
    <property type="evidence" value="ECO:0007669"/>
    <property type="project" value="InterPro"/>
</dbReference>
<dbReference type="NCBIfam" id="TIGR02168">
    <property type="entry name" value="SMC_prok_B"/>
    <property type="match status" value="1"/>
</dbReference>
<dbReference type="RefSeq" id="WP_092342998.1">
    <property type="nucleotide sequence ID" value="NZ_LN906597.1"/>
</dbReference>
<dbReference type="Gene3D" id="3.40.50.300">
    <property type="entry name" value="P-loop containing nucleotide triphosphate hydrolases"/>
    <property type="match status" value="2"/>
</dbReference>
<dbReference type="SUPFAM" id="SSF52540">
    <property type="entry name" value="P-loop containing nucleoside triphosphate hydrolases"/>
    <property type="match status" value="1"/>
</dbReference>
<feature type="coiled-coil region" evidence="6">
    <location>
        <begin position="284"/>
        <end position="346"/>
    </location>
</feature>
<dbReference type="PATRIC" id="fig|1561003.3.peg.757"/>
<feature type="coiled-coil region" evidence="6">
    <location>
        <begin position="676"/>
        <end position="724"/>
    </location>
</feature>
<name>A0A0S4M1L2_9BURK</name>
<evidence type="ECO:0000313" key="10">
    <source>
        <dbReference type="Proteomes" id="UP000198651"/>
    </source>
</evidence>
<comment type="domain">
    <text evidence="6">Contains large globular domains required for ATP hydrolysis at each terminus and a third globular domain forming a flexible hinge near the middle of the molecule. These domains are separated by coiled-coil structures.</text>
</comment>
<feature type="domain" description="SMC hinge" evidence="8">
    <location>
        <begin position="515"/>
        <end position="608"/>
    </location>
</feature>
<comment type="similarity">
    <text evidence="6">Belongs to the SMC family.</text>
</comment>
<evidence type="ECO:0000256" key="5">
    <source>
        <dbReference type="ARBA" id="ARBA00023125"/>
    </source>
</evidence>
<evidence type="ECO:0000256" key="1">
    <source>
        <dbReference type="ARBA" id="ARBA00022490"/>
    </source>
</evidence>
<evidence type="ECO:0000256" key="6">
    <source>
        <dbReference type="HAMAP-Rule" id="MF_01894"/>
    </source>
</evidence>
<dbReference type="GO" id="GO:0005737">
    <property type="term" value="C:cytoplasm"/>
    <property type="evidence" value="ECO:0007669"/>
    <property type="project" value="UniProtKB-SubCell"/>
</dbReference>
<evidence type="ECO:0000256" key="3">
    <source>
        <dbReference type="ARBA" id="ARBA00022840"/>
    </source>
</evidence>
<feature type="coiled-coil region" evidence="6">
    <location>
        <begin position="463"/>
        <end position="497"/>
    </location>
</feature>
<dbReference type="InterPro" id="IPR011890">
    <property type="entry name" value="SMC_prok"/>
</dbReference>
<accession>A0A0S4M1L2</accession>
<organism evidence="9 10">
    <name type="scientific">Candidatus Ichthyocystis hellenicum</name>
    <dbReference type="NCBI Taxonomy" id="1561003"/>
    <lineage>
        <taxon>Bacteria</taxon>
        <taxon>Pseudomonadati</taxon>
        <taxon>Pseudomonadota</taxon>
        <taxon>Betaproteobacteria</taxon>
        <taxon>Burkholderiales</taxon>
        <taxon>Candidatus Ichthyocystis</taxon>
    </lineage>
</organism>
<dbReference type="GO" id="GO:0007062">
    <property type="term" value="P:sister chromatid cohesion"/>
    <property type="evidence" value="ECO:0007669"/>
    <property type="project" value="InterPro"/>
</dbReference>
<dbReference type="InterPro" id="IPR027417">
    <property type="entry name" value="P-loop_NTPase"/>
</dbReference>
<dbReference type="Proteomes" id="UP000198651">
    <property type="component" value="Chromosome I"/>
</dbReference>
<dbReference type="OrthoDB" id="9808768at2"/>
<dbReference type="EMBL" id="LN906597">
    <property type="protein sequence ID" value="CUT17582.1"/>
    <property type="molecule type" value="Genomic_DNA"/>
</dbReference>
<feature type="coiled-coil region" evidence="6">
    <location>
        <begin position="168"/>
        <end position="209"/>
    </location>
</feature>
<dbReference type="Pfam" id="PF06470">
    <property type="entry name" value="SMC_hinge"/>
    <property type="match status" value="1"/>
</dbReference>
<reference evidence="10" key="1">
    <citation type="submission" date="2015-11" db="EMBL/GenBank/DDBJ databases">
        <authorList>
            <person name="Seth-Smith H.M.B."/>
        </authorList>
    </citation>
    <scope>NUCLEOTIDE SEQUENCE [LARGE SCALE GENOMIC DNA]</scope>
    <source>
        <strain evidence="10">2013Ark11</strain>
    </source>
</reference>
<evidence type="ECO:0000259" key="8">
    <source>
        <dbReference type="Pfam" id="PF06470"/>
    </source>
</evidence>
<protein>
    <recommendedName>
        <fullName evidence="6">Chromosome partition protein Smc</fullName>
    </recommendedName>
</protein>
<comment type="subcellular location">
    <subcellularLocation>
        <location evidence="6">Cytoplasm</location>
    </subcellularLocation>
</comment>
<dbReference type="PIRSF" id="PIRSF005719">
    <property type="entry name" value="SMC"/>
    <property type="match status" value="1"/>
</dbReference>
<dbReference type="GO" id="GO:0006260">
    <property type="term" value="P:DNA replication"/>
    <property type="evidence" value="ECO:0007669"/>
    <property type="project" value="UniProtKB-UniRule"/>
</dbReference>
<proteinExistence type="inferred from homology"/>
<comment type="function">
    <text evidence="6">Required for chromosome condensation and partitioning.</text>
</comment>
<dbReference type="GO" id="GO:0030261">
    <property type="term" value="P:chromosome condensation"/>
    <property type="evidence" value="ECO:0007669"/>
    <property type="project" value="InterPro"/>
</dbReference>
<dbReference type="GO" id="GO:0003677">
    <property type="term" value="F:DNA binding"/>
    <property type="evidence" value="ECO:0007669"/>
    <property type="project" value="UniProtKB-UniRule"/>
</dbReference>
<dbReference type="GO" id="GO:0005524">
    <property type="term" value="F:ATP binding"/>
    <property type="evidence" value="ECO:0007669"/>
    <property type="project" value="UniProtKB-UniRule"/>
</dbReference>
<gene>
    <name evidence="6 9" type="primary">smc</name>
    <name evidence="9" type="ORF">Ark11_0749</name>
</gene>
<dbReference type="InterPro" id="IPR010935">
    <property type="entry name" value="SMC_hinge"/>
</dbReference>
<dbReference type="InterPro" id="IPR036277">
    <property type="entry name" value="SMC_hinge_sf"/>
</dbReference>
<keyword evidence="4 6" id="KW-0175">Coiled coil</keyword>
<evidence type="ECO:0000256" key="2">
    <source>
        <dbReference type="ARBA" id="ARBA00022741"/>
    </source>
</evidence>
<evidence type="ECO:0000259" key="7">
    <source>
        <dbReference type="Pfam" id="PF02463"/>
    </source>
</evidence>
<dbReference type="HAMAP" id="MF_01894">
    <property type="entry name" value="Smc_prok"/>
    <property type="match status" value="1"/>
</dbReference>
<dbReference type="GO" id="GO:0016887">
    <property type="term" value="F:ATP hydrolysis activity"/>
    <property type="evidence" value="ECO:0007669"/>
    <property type="project" value="InterPro"/>
</dbReference>
<evidence type="ECO:0000256" key="4">
    <source>
        <dbReference type="ARBA" id="ARBA00023054"/>
    </source>
</evidence>
<keyword evidence="5 6" id="KW-0238">DNA-binding</keyword>
<dbReference type="SUPFAM" id="SSF75553">
    <property type="entry name" value="Smc hinge domain"/>
    <property type="match status" value="1"/>
</dbReference>
<sequence>MYLKSIKMSGFKTFVDPTVIVTTAHLVGVVGPNGCGKSNVIDAVRWVLGESKASALRGQSLQDVIFCGSQTRKAVSRASVELIFDNSSGRFPGKWGEYSEISIKRVLTRSGDSVYSMNGQVVRRRDVIDAFLGTGMGSYAIIEQGLVSRFIESKPEEVRVFLEEAAGVSRYRERRKETELRLLAATENLQRVEDISSELLRTLTVLEEEARVAKEYKELNDAIDHLSYWIWGYRKVQLEFDRKKIHQSLSDIEKSFSAIDLELSNKERECAEVKASQLSVSLRLDEAQKKVFEKSQVLTKIEAEEKYRQDRKHDLCEKKETLQQKISSAKERLGGLEKEISESSKRLEESQEFYNQVLGRHDHLYDSQQESKKVCLQGDDEFRVLECQYLQLAQKLELSQSEQKSAYSQVEDWSHRLQESELALSNLSEVDDGALSDFIQQKEQYDHLMLSLSRDIDKKMNDKNETKKTHSELMGKREELQRKIIACQARCDLLLDQQLADTDITSLGQWLADDSVQPLWQFLRIEEGWQKAVEAVLDYRLQAGFFTDDERIVQCFTARPTKRSTIFGDRVIDVVIREDSLRRKVEVIDHRFSNAITDWLADVFCVDNHKILFDRQKELVRPHMLVTPEGDIATATMISVYATPTQGVLSRQAEIDALQNSIARDRLFCQQYDLEIERCEDILRDISLKIGKLQQKKGEVTQLIHDCELNIIKQEEQLKSYQDKKRQCHHVRDEAEKKTEYWKIVSNNLMEVIAGTEKELCTLETLKNDVAKRIHCLHSDYESLQNDYQLVLQDKQESYLRVMECQQEEKQLKELHNEFMLMYSTYTKEYDECCEDLASCLKEQEDCSDRELAIQDKIAAEKELSEVRDLYAGVQIISSENEEKINLCRRNKEKVQSVLTKEQLKAQRIDIQCSQIMEDKKEHWVCDSAEVDSWFASCVCKDVSDDINKKKEAVQKLGAVNLGACEKWEEENKRHAFLEHQISDLVEAVNTLREAISRIDDTSRAQLQETFDQVNKHLNQIFPRLFGGGEARFVLLGDDILTTGVDIVARPPGKKNSSIYLLSGGEKALTGLSVILSFFQLNPAPFCLLDEVDAPLDESNTVRLGKLIQDMSLDTQFIFVTHSKVFMEIAQQLVGVTMQELGISRIVEVGLSDAVGVVKQPEKNQESELIH</sequence>
<evidence type="ECO:0000313" key="9">
    <source>
        <dbReference type="EMBL" id="CUT17582.1"/>
    </source>
</evidence>
<keyword evidence="2 6" id="KW-0547">Nucleotide-binding</keyword>
<dbReference type="STRING" id="1561003.Ark11_0749"/>
<feature type="domain" description="RecF/RecN/SMC N-terminal" evidence="7">
    <location>
        <begin position="2"/>
        <end position="1144"/>
    </location>
</feature>